<dbReference type="AlphaFoldDB" id="A0A8T2D0H4"/>
<evidence type="ECO:0000313" key="1">
    <source>
        <dbReference type="EMBL" id="KAG7605089.1"/>
    </source>
</evidence>
<dbReference type="Proteomes" id="UP000694240">
    <property type="component" value="Chromosome 5"/>
</dbReference>
<protein>
    <submittedName>
        <fullName evidence="1">Uncharacterized protein</fullName>
    </submittedName>
</protein>
<name>A0A8T2D0H4_9BRAS</name>
<evidence type="ECO:0000313" key="2">
    <source>
        <dbReference type="Proteomes" id="UP000694240"/>
    </source>
</evidence>
<organism evidence="1 2">
    <name type="scientific">Arabidopsis thaliana x Arabidopsis arenosa</name>
    <dbReference type="NCBI Taxonomy" id="1240361"/>
    <lineage>
        <taxon>Eukaryota</taxon>
        <taxon>Viridiplantae</taxon>
        <taxon>Streptophyta</taxon>
        <taxon>Embryophyta</taxon>
        <taxon>Tracheophyta</taxon>
        <taxon>Spermatophyta</taxon>
        <taxon>Magnoliopsida</taxon>
        <taxon>eudicotyledons</taxon>
        <taxon>Gunneridae</taxon>
        <taxon>Pentapetalae</taxon>
        <taxon>rosids</taxon>
        <taxon>malvids</taxon>
        <taxon>Brassicales</taxon>
        <taxon>Brassicaceae</taxon>
        <taxon>Camelineae</taxon>
        <taxon>Arabidopsis</taxon>
    </lineage>
</organism>
<comment type="caution">
    <text evidence="1">The sequence shown here is derived from an EMBL/GenBank/DDBJ whole genome shotgun (WGS) entry which is preliminary data.</text>
</comment>
<dbReference type="EMBL" id="JAEFBK010000005">
    <property type="protein sequence ID" value="KAG7605089.1"/>
    <property type="molecule type" value="Genomic_DNA"/>
</dbReference>
<keyword evidence="2" id="KW-1185">Reference proteome</keyword>
<reference evidence="1 2" key="1">
    <citation type="submission" date="2020-12" db="EMBL/GenBank/DDBJ databases">
        <title>Concerted genomic and epigenomic changes stabilize Arabidopsis allopolyploids.</title>
        <authorList>
            <person name="Chen Z."/>
        </authorList>
    </citation>
    <scope>NUCLEOTIDE SEQUENCE [LARGE SCALE GENOMIC DNA]</scope>
    <source>
        <strain evidence="1">Allo738</strain>
        <tissue evidence="1">Leaf</tissue>
    </source>
</reference>
<proteinExistence type="predicted"/>
<accession>A0A8T2D0H4</accession>
<gene>
    <name evidence="1" type="ORF">ISN45_At05g041100</name>
</gene>
<sequence length="49" mass="5732">MKPHPISTSFLLLLQDLIKLRSEAEDEFSRVNKIEMEKTAQDYKLVTHS</sequence>